<organism evidence="10 11">
    <name type="scientific">Pseudomonas putida</name>
    <name type="common">Arthrobacter siderocapsulatus</name>
    <dbReference type="NCBI Taxonomy" id="303"/>
    <lineage>
        <taxon>Bacteria</taxon>
        <taxon>Pseudomonadati</taxon>
        <taxon>Pseudomonadota</taxon>
        <taxon>Gammaproteobacteria</taxon>
        <taxon>Pseudomonadales</taxon>
        <taxon>Pseudomonadaceae</taxon>
        <taxon>Pseudomonas</taxon>
    </lineage>
</organism>
<dbReference type="AlphaFoldDB" id="A0A9X8EL52"/>
<dbReference type="EC" id="2.6.1.-" evidence="7"/>
<proteinExistence type="inferred from homology"/>
<dbReference type="GO" id="GO:0004838">
    <property type="term" value="F:L-tyrosine-2-oxoglutarate transaminase activity"/>
    <property type="evidence" value="ECO:0007669"/>
    <property type="project" value="TreeGrafter"/>
</dbReference>
<dbReference type="EMBL" id="RJUR01000012">
    <property type="protein sequence ID" value="ROQ51152.1"/>
    <property type="molecule type" value="Genomic_DNA"/>
</dbReference>
<dbReference type="InterPro" id="IPR004838">
    <property type="entry name" value="NHTrfase_class1_PyrdxlP-BS"/>
</dbReference>
<dbReference type="FunFam" id="3.90.1150.10:FF:000001">
    <property type="entry name" value="Aspartate aminotransferase"/>
    <property type="match status" value="1"/>
</dbReference>
<comment type="caution">
    <text evidence="10">The sequence shown here is derived from an EMBL/GenBank/DDBJ whole genome shotgun (WGS) entry which is preliminary data.</text>
</comment>
<comment type="subunit">
    <text evidence="3">Homodimer.</text>
</comment>
<accession>A0A9X8EL52</accession>
<dbReference type="PRINTS" id="PR00799">
    <property type="entry name" value="TRANSAMINASE"/>
</dbReference>
<dbReference type="GO" id="GO:0005829">
    <property type="term" value="C:cytosol"/>
    <property type="evidence" value="ECO:0007669"/>
    <property type="project" value="TreeGrafter"/>
</dbReference>
<dbReference type="SUPFAM" id="SSF53383">
    <property type="entry name" value="PLP-dependent transferases"/>
    <property type="match status" value="1"/>
</dbReference>
<dbReference type="InterPro" id="IPR015424">
    <property type="entry name" value="PyrdxlP-dep_Trfase"/>
</dbReference>
<evidence type="ECO:0000256" key="4">
    <source>
        <dbReference type="ARBA" id="ARBA00022576"/>
    </source>
</evidence>
<dbReference type="InterPro" id="IPR015422">
    <property type="entry name" value="PyrdxlP-dep_Trfase_small"/>
</dbReference>
<gene>
    <name evidence="10" type="ORF">EDF85_1603</name>
</gene>
<dbReference type="Proteomes" id="UP000269115">
    <property type="component" value="Unassembled WGS sequence"/>
</dbReference>
<dbReference type="CDD" id="cd00609">
    <property type="entry name" value="AAT_like"/>
    <property type="match status" value="1"/>
</dbReference>
<evidence type="ECO:0000259" key="9">
    <source>
        <dbReference type="Pfam" id="PF00155"/>
    </source>
</evidence>
<keyword evidence="5 7" id="KW-0808">Transferase</keyword>
<dbReference type="Gene3D" id="3.90.1150.10">
    <property type="entry name" value="Aspartate Aminotransferase, domain 1"/>
    <property type="match status" value="1"/>
</dbReference>
<keyword evidence="4 7" id="KW-0032">Aminotransferase</keyword>
<evidence type="ECO:0000256" key="3">
    <source>
        <dbReference type="ARBA" id="ARBA00011738"/>
    </source>
</evidence>
<evidence type="ECO:0000256" key="8">
    <source>
        <dbReference type="SAM" id="Coils"/>
    </source>
</evidence>
<dbReference type="NCBIfam" id="NF006719">
    <property type="entry name" value="PRK09257.1"/>
    <property type="match status" value="1"/>
</dbReference>
<dbReference type="GO" id="GO:0033585">
    <property type="term" value="P:L-phenylalanine biosynthetic process from chorismate via phenylpyruvate"/>
    <property type="evidence" value="ECO:0007669"/>
    <property type="project" value="TreeGrafter"/>
</dbReference>
<comment type="cofactor">
    <cofactor evidence="1 7">
        <name>pyridoxal 5'-phosphate</name>
        <dbReference type="ChEBI" id="CHEBI:597326"/>
    </cofactor>
</comment>
<evidence type="ECO:0000256" key="7">
    <source>
        <dbReference type="RuleBase" id="RU000481"/>
    </source>
</evidence>
<protein>
    <recommendedName>
        <fullName evidence="7">Aminotransferase</fullName>
        <ecNumber evidence="7">2.6.1.-</ecNumber>
    </recommendedName>
</protein>
<feature type="domain" description="Aminotransferase class I/classII large" evidence="9">
    <location>
        <begin position="29"/>
        <end position="394"/>
    </location>
</feature>
<dbReference type="Pfam" id="PF00155">
    <property type="entry name" value="Aminotran_1_2"/>
    <property type="match status" value="1"/>
</dbReference>
<dbReference type="InterPro" id="IPR004839">
    <property type="entry name" value="Aminotransferase_I/II_large"/>
</dbReference>
<evidence type="ECO:0000313" key="10">
    <source>
        <dbReference type="EMBL" id="ROQ51152.1"/>
    </source>
</evidence>
<dbReference type="OrthoDB" id="9766445at2"/>
<evidence type="ECO:0000256" key="1">
    <source>
        <dbReference type="ARBA" id="ARBA00001933"/>
    </source>
</evidence>
<evidence type="ECO:0000256" key="2">
    <source>
        <dbReference type="ARBA" id="ARBA00007441"/>
    </source>
</evidence>
<dbReference type="PROSITE" id="PS00105">
    <property type="entry name" value="AA_TRANSFER_CLASS_1"/>
    <property type="match status" value="1"/>
</dbReference>
<dbReference type="InterPro" id="IPR015421">
    <property type="entry name" value="PyrdxlP-dep_Trfase_major"/>
</dbReference>
<keyword evidence="6" id="KW-0663">Pyridoxal phosphate</keyword>
<evidence type="ECO:0000256" key="6">
    <source>
        <dbReference type="ARBA" id="ARBA00022898"/>
    </source>
</evidence>
<reference evidence="10 11" key="1">
    <citation type="submission" date="2018-11" db="EMBL/GenBank/DDBJ databases">
        <title>Genomic analyses of the natural microbiome of Caenorhabditis elegans.</title>
        <authorList>
            <person name="Samuel B."/>
        </authorList>
    </citation>
    <scope>NUCLEOTIDE SEQUENCE [LARGE SCALE GENOMIC DNA]</scope>
    <source>
        <strain evidence="10 11">BIGb0473</strain>
    </source>
</reference>
<dbReference type="RefSeq" id="WP_043862866.1">
    <property type="nucleotide sequence ID" value="NZ_LKGZ01000012.1"/>
</dbReference>
<dbReference type="GO" id="GO:0042802">
    <property type="term" value="F:identical protein binding"/>
    <property type="evidence" value="ECO:0007669"/>
    <property type="project" value="TreeGrafter"/>
</dbReference>
<feature type="coiled-coil region" evidence="8">
    <location>
        <begin position="306"/>
        <end position="333"/>
    </location>
</feature>
<keyword evidence="8" id="KW-0175">Coiled coil</keyword>
<dbReference type="GO" id="GO:0030170">
    <property type="term" value="F:pyridoxal phosphate binding"/>
    <property type="evidence" value="ECO:0007669"/>
    <property type="project" value="InterPro"/>
</dbReference>
<sequence length="398" mass="43268">MSLFSAVELAPRDPILGLNEAFNADTRTHKVNLGVGVYCNEEGRIPLLRAVIEAETQRAAQHASRGYLPIDGIVAYDQAVQKLLFGADSPLLAAGRVVTTQSVGGTGALKIGADFLKQLSPNATVAISDPSWENHRALFETAGFPVKNYRYYDAATHDVNRAGMLEDLNALPSGSIVVLHACCHNPTGVDLTPADWNNVLEVVKAKGHIPFLDMAYQGFGQGIAEDAAAVRLFAESGLDFFVSSSFSKSFSLYGERVGALSIVTESKEEATRVLSQVKRVIRTNYSNPPTHGATIVATVLNSPELRAMWEAELAEMRQRIHGMRKQMVELLAQYGAQQDFSFVGRQCGMFSYSGLTVEQVARLKDEHAIYALDTGRICVASLNQNNIHVVTKAIVEVL</sequence>
<dbReference type="Gene3D" id="3.40.640.10">
    <property type="entry name" value="Type I PLP-dependent aspartate aminotransferase-like (Major domain)"/>
    <property type="match status" value="1"/>
</dbReference>
<comment type="similarity">
    <text evidence="2 7">Belongs to the class-I pyridoxal-phosphate-dependent aminotransferase family.</text>
</comment>
<dbReference type="PANTHER" id="PTHR11879:SF37">
    <property type="entry name" value="AROMATIC-AMINO-ACID AMINOTRANSFERASE"/>
    <property type="match status" value="1"/>
</dbReference>
<evidence type="ECO:0000256" key="5">
    <source>
        <dbReference type="ARBA" id="ARBA00022679"/>
    </source>
</evidence>
<evidence type="ECO:0000313" key="11">
    <source>
        <dbReference type="Proteomes" id="UP000269115"/>
    </source>
</evidence>
<dbReference type="PANTHER" id="PTHR11879">
    <property type="entry name" value="ASPARTATE AMINOTRANSFERASE"/>
    <property type="match status" value="1"/>
</dbReference>
<dbReference type="FunFam" id="3.40.640.10:FF:000015">
    <property type="entry name" value="Aspartate aminotransferase"/>
    <property type="match status" value="1"/>
</dbReference>
<name>A0A9X8EL52_PSEPU</name>
<dbReference type="InterPro" id="IPR000796">
    <property type="entry name" value="Asp_trans"/>
</dbReference>